<evidence type="ECO:0000256" key="1">
    <source>
        <dbReference type="SAM" id="MobiDB-lite"/>
    </source>
</evidence>
<name>A0A507FBU1_9FUNG</name>
<reference evidence="2 3" key="1">
    <citation type="journal article" date="2019" name="Sci. Rep.">
        <title>Comparative genomics of chytrid fungi reveal insights into the obligate biotrophic and pathogenic lifestyle of Synchytrium endobioticum.</title>
        <authorList>
            <person name="van de Vossenberg B.T.L.H."/>
            <person name="Warris S."/>
            <person name="Nguyen H.D.T."/>
            <person name="van Gent-Pelzer M.P.E."/>
            <person name="Joly D.L."/>
            <person name="van de Geest H.C."/>
            <person name="Bonants P.J.M."/>
            <person name="Smith D.S."/>
            <person name="Levesque C.A."/>
            <person name="van der Lee T.A.J."/>
        </authorList>
    </citation>
    <scope>NUCLEOTIDE SEQUENCE [LARGE SCALE GENOMIC DNA]</scope>
    <source>
        <strain evidence="2 3">CBS 675.73</strain>
    </source>
</reference>
<dbReference type="OrthoDB" id="548474at2759"/>
<accession>A0A507FBU1</accession>
<evidence type="ECO:0000313" key="2">
    <source>
        <dbReference type="EMBL" id="TPX73057.1"/>
    </source>
</evidence>
<keyword evidence="3" id="KW-1185">Reference proteome</keyword>
<sequence length="177" mass="19700">MEEVQVMPGVYLTTFANDRSNASKPTNETSNNLQTSLGIPVDASELESDNPEVIQLEIARLRLSAQKLLESNAILKEFLETDADPEYSQAIAENVDVIDRQLRSIKKHMQKLALLSNHNNGVESADVVGMGMGTRGPCLSEMLQINPQPLQNPQQPQTHAQEQMQQEEEQEEVGVYL</sequence>
<protein>
    <submittedName>
        <fullName evidence="2">Uncharacterized protein</fullName>
    </submittedName>
</protein>
<proteinExistence type="predicted"/>
<organism evidence="2 3">
    <name type="scientific">Chytriomyces confervae</name>
    <dbReference type="NCBI Taxonomy" id="246404"/>
    <lineage>
        <taxon>Eukaryota</taxon>
        <taxon>Fungi</taxon>
        <taxon>Fungi incertae sedis</taxon>
        <taxon>Chytridiomycota</taxon>
        <taxon>Chytridiomycota incertae sedis</taxon>
        <taxon>Chytridiomycetes</taxon>
        <taxon>Chytridiales</taxon>
        <taxon>Chytriomycetaceae</taxon>
        <taxon>Chytriomyces</taxon>
    </lineage>
</organism>
<dbReference type="Proteomes" id="UP000320333">
    <property type="component" value="Unassembled WGS sequence"/>
</dbReference>
<evidence type="ECO:0000313" key="3">
    <source>
        <dbReference type="Proteomes" id="UP000320333"/>
    </source>
</evidence>
<feature type="compositionally biased region" description="Low complexity" evidence="1">
    <location>
        <begin position="147"/>
        <end position="164"/>
    </location>
</feature>
<dbReference type="AlphaFoldDB" id="A0A507FBU1"/>
<feature type="region of interest" description="Disordered" evidence="1">
    <location>
        <begin position="147"/>
        <end position="177"/>
    </location>
</feature>
<comment type="caution">
    <text evidence="2">The sequence shown here is derived from an EMBL/GenBank/DDBJ whole genome shotgun (WGS) entry which is preliminary data.</text>
</comment>
<gene>
    <name evidence="2" type="ORF">CcCBS67573_g05673</name>
</gene>
<feature type="compositionally biased region" description="Acidic residues" evidence="1">
    <location>
        <begin position="165"/>
        <end position="177"/>
    </location>
</feature>
<dbReference type="EMBL" id="QEAP01000211">
    <property type="protein sequence ID" value="TPX73057.1"/>
    <property type="molecule type" value="Genomic_DNA"/>
</dbReference>